<dbReference type="SUPFAM" id="SSF50729">
    <property type="entry name" value="PH domain-like"/>
    <property type="match status" value="1"/>
</dbReference>
<keyword evidence="2" id="KW-0443">Lipid metabolism</keyword>
<dbReference type="OrthoDB" id="159395at2759"/>
<evidence type="ECO:0000256" key="1">
    <source>
        <dbReference type="ARBA" id="ARBA00022801"/>
    </source>
</evidence>
<organism evidence="5 6">
    <name type="scientific">Bugula neritina</name>
    <name type="common">Brown bryozoan</name>
    <name type="synonym">Sertularia neritina</name>
    <dbReference type="NCBI Taxonomy" id="10212"/>
    <lineage>
        <taxon>Eukaryota</taxon>
        <taxon>Metazoa</taxon>
        <taxon>Spiralia</taxon>
        <taxon>Lophotrochozoa</taxon>
        <taxon>Bryozoa</taxon>
        <taxon>Gymnolaemata</taxon>
        <taxon>Cheilostomatida</taxon>
        <taxon>Flustrina</taxon>
        <taxon>Buguloidea</taxon>
        <taxon>Bugulidae</taxon>
        <taxon>Bugula</taxon>
    </lineage>
</organism>
<protein>
    <submittedName>
        <fullName evidence="5">INPP4A</fullName>
    </submittedName>
</protein>
<reference evidence="5" key="1">
    <citation type="submission" date="2020-06" db="EMBL/GenBank/DDBJ databases">
        <title>Draft genome of Bugula neritina, a colonial animal packing powerful symbionts and potential medicines.</title>
        <authorList>
            <person name="Rayko M."/>
        </authorList>
    </citation>
    <scope>NUCLEOTIDE SEQUENCE [LARGE SCALE GENOMIC DNA]</scope>
    <source>
        <strain evidence="5">Kwan_BN1</strain>
    </source>
</reference>
<sequence length="1007" mass="113496">MGSGGTTPSFAITSLISGLDYSSFYSLFFLVLLCYCNVKKEYFLLSRTKVSKEIKVYQRLCRTMVSSEGKSSILHERKRQNKWCMWVIVLERCSIELDADEIDSLFSFVIGQGGSEELIHLGCKTETERDEWISALHTASYECMKLQLENLREQITLKTGRDPVTSPQTQNVSENEAPFVEMCLSCSQLRSSGDSRPNCMMDILSLDPPNTHWNLIGQTEIVEQSHNPLFMKTIGISDAGRSSKTRMKLVVYDVTELVTRTRTHIGQAVFLLEELLSCMKLTFPIVTAVLSQFISSINISDRSQVGSVNIMSWATATPDSSLTSRASTELLNSTAKDDSASPHWNGEKTYRTKKKDQLKFLFCNTICKVFRFPTINKHKLSVCEIMAESRLTFVFPVTIMRFLLQDTNQWKDRFHCLESVHTKSDYLRQVISANLGLFSDYLSSSISYLEGKHSRQTFKASQLKEERMLEAVPINLHINRMLVCNQYTKSGASHDTITVGAFSVHSRGYKHGGLSKLLKLSSSDVEPFRLPAMSKLSQLLDTMQELDGLKDAIVNTCEKLYRACETNDNTSLCAAYTELIEQRLQLIELCGRRPLITESMMSFQSSIVQSDDTHSTQSETDDYKSDQSKHRSTVHSQQMWASALSSVQTSLAELIDLSKECGEMKEPSEGLDKISPCKMKCDSFIEKLYSLCCQCLIHATLLQMNNSDPTITNLDLLTRYTCSRIQALTAAVTGVLAKVRFHITDEQFLKQLCNIGCLLHFESLLSCHGSEQGMLEDFIVGMQSLLDVKFRFSESMSATDDYMENQPVITGNRLSLCVTMPLPSVAFRLLPQPLQDGQTFKVVPVMFNIGINETATVAESVGSTALQDKINLMGFDLLTDYYVEYERLFGSVDSTLNSRYSVDELLVKLSQNVHDNKKKNVDILQISAEICRKLNCVRFTSCKSAKDRTAMSVTLEECRILQQEHELSPHIFEKAVSCLRRSDGLRVQQLSTLHIPQGIPTPHGHVR</sequence>
<name>A0A7J7KGN2_BUGNE</name>
<dbReference type="GO" id="GO:0005737">
    <property type="term" value="C:cytoplasm"/>
    <property type="evidence" value="ECO:0007669"/>
    <property type="project" value="TreeGrafter"/>
</dbReference>
<dbReference type="PROSITE" id="PS50003">
    <property type="entry name" value="PH_DOMAIN"/>
    <property type="match status" value="1"/>
</dbReference>
<accession>A0A7J7KGN2</accession>
<gene>
    <name evidence="5" type="ORF">EB796_004886</name>
</gene>
<dbReference type="InterPro" id="IPR039034">
    <property type="entry name" value="INPP4"/>
</dbReference>
<dbReference type="Proteomes" id="UP000593567">
    <property type="component" value="Unassembled WGS sequence"/>
</dbReference>
<dbReference type="InterPro" id="IPR001849">
    <property type="entry name" value="PH_domain"/>
</dbReference>
<dbReference type="PANTHER" id="PTHR12187">
    <property type="entry name" value="AGAP000124-PA"/>
    <property type="match status" value="1"/>
</dbReference>
<dbReference type="GO" id="GO:0016316">
    <property type="term" value="F:phosphatidylinositol-3,4-bisphosphate 4-phosphatase activity"/>
    <property type="evidence" value="ECO:0007669"/>
    <property type="project" value="InterPro"/>
</dbReference>
<evidence type="ECO:0000256" key="2">
    <source>
        <dbReference type="ARBA" id="ARBA00023098"/>
    </source>
</evidence>
<evidence type="ECO:0000256" key="3">
    <source>
        <dbReference type="SAM" id="MobiDB-lite"/>
    </source>
</evidence>
<keyword evidence="1" id="KW-0378">Hydrolase</keyword>
<evidence type="ECO:0000259" key="4">
    <source>
        <dbReference type="PROSITE" id="PS50003"/>
    </source>
</evidence>
<dbReference type="EMBL" id="VXIV02000668">
    <property type="protein sequence ID" value="KAF6036808.1"/>
    <property type="molecule type" value="Genomic_DNA"/>
</dbReference>
<dbReference type="AlphaFoldDB" id="A0A7J7KGN2"/>
<comment type="caution">
    <text evidence="5">The sequence shown here is derived from an EMBL/GenBank/DDBJ whole genome shotgun (WGS) entry which is preliminary data.</text>
</comment>
<feature type="compositionally biased region" description="Polar residues" evidence="3">
    <location>
        <begin position="607"/>
        <end position="618"/>
    </location>
</feature>
<proteinExistence type="predicted"/>
<evidence type="ECO:0000313" key="5">
    <source>
        <dbReference type="EMBL" id="KAF6036808.1"/>
    </source>
</evidence>
<feature type="region of interest" description="Disordered" evidence="3">
    <location>
        <begin position="607"/>
        <end position="629"/>
    </location>
</feature>
<evidence type="ECO:0000313" key="6">
    <source>
        <dbReference type="Proteomes" id="UP000593567"/>
    </source>
</evidence>
<keyword evidence="6" id="KW-1185">Reference proteome</keyword>
<feature type="domain" description="PH" evidence="4">
    <location>
        <begin position="106"/>
        <end position="141"/>
    </location>
</feature>
<dbReference type="PANTHER" id="PTHR12187:SF11">
    <property type="entry name" value="PHOSPHATIDYLINOSITOL-3,4-BISPHOSPHATE 4-PHOSPHATASE"/>
    <property type="match status" value="1"/>
</dbReference>